<keyword evidence="9 11" id="KW-0472">Membrane</keyword>
<evidence type="ECO:0000256" key="7">
    <source>
        <dbReference type="ARBA" id="ARBA00022989"/>
    </source>
</evidence>
<sequence length="241" mass="26576">MNGLGCFSQGLGLILKPGLRQYVMIPFLINVVVLSFFIAYGIAQYDQWMAYIAGSLPDWASFLSWIIGVLGLLVGFVILLYGFLIVGNIIAAPFNAILSVKVEEYLLGRPLTSSTPFTLVVLRSVSREFIKLAYYLPRLLGLLILSIIPVFNALAPFLWLAFGAWMMTIQFADYAADNNEISFSELRRRMASNKFDALLFGTIAYVLVAVPLLNLILIPAAVAGGTVFWVEHLAEVQAEAV</sequence>
<dbReference type="Pfam" id="PF07264">
    <property type="entry name" value="EI24"/>
    <property type="match status" value="1"/>
</dbReference>
<dbReference type="AlphaFoldDB" id="A0A973A959"/>
<keyword evidence="10" id="KW-0198">Cysteine biosynthesis</keyword>
<dbReference type="GO" id="GO:0005886">
    <property type="term" value="C:plasma membrane"/>
    <property type="evidence" value="ECO:0007669"/>
    <property type="project" value="TreeGrafter"/>
</dbReference>
<evidence type="ECO:0000313" key="12">
    <source>
        <dbReference type="EMBL" id="NQV65102.1"/>
    </source>
</evidence>
<accession>A0A973A959</accession>
<organism evidence="12 13">
    <name type="scientific">SAR86 cluster bacterium</name>
    <dbReference type="NCBI Taxonomy" id="2030880"/>
    <lineage>
        <taxon>Bacteria</taxon>
        <taxon>Pseudomonadati</taxon>
        <taxon>Pseudomonadota</taxon>
        <taxon>Gammaproteobacteria</taxon>
        <taxon>SAR86 cluster</taxon>
    </lineage>
</organism>
<feature type="transmembrane region" description="Helical" evidence="11">
    <location>
        <begin position="197"/>
        <end position="222"/>
    </location>
</feature>
<keyword evidence="2" id="KW-0813">Transport</keyword>
<evidence type="ECO:0000256" key="11">
    <source>
        <dbReference type="SAM" id="Phobius"/>
    </source>
</evidence>
<keyword evidence="5" id="KW-0028">Amino-acid biosynthesis</keyword>
<dbReference type="InterPro" id="IPR059112">
    <property type="entry name" value="CysZ/EI24"/>
</dbReference>
<dbReference type="Proteomes" id="UP000754644">
    <property type="component" value="Unassembled WGS sequence"/>
</dbReference>
<name>A0A973A959_9GAMM</name>
<dbReference type="InterPro" id="IPR050480">
    <property type="entry name" value="CysZ-like"/>
</dbReference>
<dbReference type="PANTHER" id="PTHR37468">
    <property type="entry name" value="SULFATE TRANSPORTER CYSZ"/>
    <property type="match status" value="1"/>
</dbReference>
<proteinExistence type="predicted"/>
<protein>
    <submittedName>
        <fullName evidence="12">Sulfate transporter CysZ</fullName>
    </submittedName>
</protein>
<feature type="transmembrane region" description="Helical" evidence="11">
    <location>
        <begin position="22"/>
        <end position="42"/>
    </location>
</feature>
<feature type="transmembrane region" description="Helical" evidence="11">
    <location>
        <begin position="62"/>
        <end position="91"/>
    </location>
</feature>
<evidence type="ECO:0000256" key="9">
    <source>
        <dbReference type="ARBA" id="ARBA00023136"/>
    </source>
</evidence>
<dbReference type="EMBL" id="JABMOJ010000262">
    <property type="protein sequence ID" value="NQV65102.1"/>
    <property type="molecule type" value="Genomic_DNA"/>
</dbReference>
<dbReference type="GO" id="GO:0000103">
    <property type="term" value="P:sulfate assimilation"/>
    <property type="evidence" value="ECO:0007669"/>
    <property type="project" value="TreeGrafter"/>
</dbReference>
<keyword evidence="7 11" id="KW-1133">Transmembrane helix</keyword>
<keyword evidence="3" id="KW-1003">Cell membrane</keyword>
<evidence type="ECO:0000256" key="4">
    <source>
        <dbReference type="ARBA" id="ARBA00022519"/>
    </source>
</evidence>
<dbReference type="GO" id="GO:0009675">
    <property type="term" value="F:high-affinity sulfate:proton symporter activity"/>
    <property type="evidence" value="ECO:0007669"/>
    <property type="project" value="TreeGrafter"/>
</dbReference>
<dbReference type="NCBIfam" id="NF003433">
    <property type="entry name" value="PRK04949.1"/>
    <property type="match status" value="1"/>
</dbReference>
<evidence type="ECO:0000256" key="10">
    <source>
        <dbReference type="ARBA" id="ARBA00023192"/>
    </source>
</evidence>
<evidence type="ECO:0000256" key="3">
    <source>
        <dbReference type="ARBA" id="ARBA00022475"/>
    </source>
</evidence>
<evidence type="ECO:0000256" key="1">
    <source>
        <dbReference type="ARBA" id="ARBA00004141"/>
    </source>
</evidence>
<feature type="transmembrane region" description="Helical" evidence="11">
    <location>
        <begin position="132"/>
        <end position="151"/>
    </location>
</feature>
<evidence type="ECO:0000313" key="13">
    <source>
        <dbReference type="Proteomes" id="UP000754644"/>
    </source>
</evidence>
<comment type="caution">
    <text evidence="12">The sequence shown here is derived from an EMBL/GenBank/DDBJ whole genome shotgun (WGS) entry which is preliminary data.</text>
</comment>
<dbReference type="GO" id="GO:0019344">
    <property type="term" value="P:cysteine biosynthetic process"/>
    <property type="evidence" value="ECO:0007669"/>
    <property type="project" value="UniProtKB-KW"/>
</dbReference>
<dbReference type="PANTHER" id="PTHR37468:SF1">
    <property type="entry name" value="SULFATE TRANSPORTER CYSZ"/>
    <property type="match status" value="1"/>
</dbReference>
<keyword evidence="6 11" id="KW-0812">Transmembrane</keyword>
<comment type="subcellular location">
    <subcellularLocation>
        <location evidence="1">Membrane</location>
        <topology evidence="1">Multi-pass membrane protein</topology>
    </subcellularLocation>
</comment>
<keyword evidence="8" id="KW-0764">Sulfate transport</keyword>
<evidence type="ECO:0000256" key="6">
    <source>
        <dbReference type="ARBA" id="ARBA00022692"/>
    </source>
</evidence>
<gene>
    <name evidence="12" type="primary">cysZ</name>
    <name evidence="12" type="ORF">HQ497_07045</name>
</gene>
<reference evidence="12" key="1">
    <citation type="submission" date="2020-05" db="EMBL/GenBank/DDBJ databases">
        <title>Sulfur intermediates as new biogeochemical hubs in an aquatic model microbial ecosystem.</title>
        <authorList>
            <person name="Vigneron A."/>
        </authorList>
    </citation>
    <scope>NUCLEOTIDE SEQUENCE</scope>
    <source>
        <strain evidence="12">Bin.250</strain>
    </source>
</reference>
<keyword evidence="4" id="KW-0997">Cell inner membrane</keyword>
<evidence type="ECO:0000256" key="5">
    <source>
        <dbReference type="ARBA" id="ARBA00022605"/>
    </source>
</evidence>
<evidence type="ECO:0000256" key="2">
    <source>
        <dbReference type="ARBA" id="ARBA00022448"/>
    </source>
</evidence>
<evidence type="ECO:0000256" key="8">
    <source>
        <dbReference type="ARBA" id="ARBA00023032"/>
    </source>
</evidence>